<gene>
    <name evidence="1" type="ORF">VC83_01749</name>
</gene>
<accession>A0A177AK75</accession>
<dbReference type="Proteomes" id="UP000077154">
    <property type="component" value="Unassembled WGS sequence"/>
</dbReference>
<dbReference type="RefSeq" id="XP_024327176.1">
    <property type="nucleotide sequence ID" value="XM_024465423.1"/>
</dbReference>
<dbReference type="GeneID" id="36284837"/>
<reference evidence="1" key="1">
    <citation type="submission" date="2016-03" db="EMBL/GenBank/DDBJ databases">
        <title>Updated assembly of Pseudogymnoascus destructans, the fungus causing white-nose syndrome of bats.</title>
        <authorList>
            <person name="Palmer J.M."/>
            <person name="Drees K.P."/>
            <person name="Foster J.T."/>
            <person name="Lindner D.L."/>
        </authorList>
    </citation>
    <scope>NUCLEOTIDE SEQUENCE [LARGE SCALE GENOMIC DNA]</scope>
    <source>
        <strain evidence="1">20631-21</strain>
    </source>
</reference>
<proteinExistence type="predicted"/>
<protein>
    <submittedName>
        <fullName evidence="1">Uncharacterized protein</fullName>
    </submittedName>
</protein>
<organism evidence="1">
    <name type="scientific">Pseudogymnoascus destructans</name>
    <dbReference type="NCBI Taxonomy" id="655981"/>
    <lineage>
        <taxon>Eukaryota</taxon>
        <taxon>Fungi</taxon>
        <taxon>Dikarya</taxon>
        <taxon>Ascomycota</taxon>
        <taxon>Pezizomycotina</taxon>
        <taxon>Leotiomycetes</taxon>
        <taxon>Thelebolales</taxon>
        <taxon>Thelebolaceae</taxon>
        <taxon>Pseudogymnoascus</taxon>
    </lineage>
</organism>
<evidence type="ECO:0000313" key="1">
    <source>
        <dbReference type="EMBL" id="OAF61902.1"/>
    </source>
</evidence>
<dbReference type="EMBL" id="KV441388">
    <property type="protein sequence ID" value="OAF61902.1"/>
    <property type="molecule type" value="Genomic_DNA"/>
</dbReference>
<dbReference type="AlphaFoldDB" id="A0A177AK75"/>
<dbReference type="VEuPathDB" id="FungiDB:GMDG_09014"/>
<name>A0A177AK75_9PEZI</name>
<sequence length="60" mass="6547">MKAETVHRRPPPPSHKDAILEIAQSIARTAELSASADAAERSNAKAIESVELKLQELRVD</sequence>